<name>A0A7X0BRA4_9PSED</name>
<dbReference type="RefSeq" id="WP_184681758.1">
    <property type="nucleotide sequence ID" value="NZ_JACHLL010000002.1"/>
</dbReference>
<evidence type="ECO:0000313" key="3">
    <source>
        <dbReference type="EMBL" id="MBB6341182.1"/>
    </source>
</evidence>
<evidence type="ECO:0000256" key="1">
    <source>
        <dbReference type="ARBA" id="ARBA00010333"/>
    </source>
</evidence>
<gene>
    <name evidence="3" type="ORF">HNP49_001339</name>
</gene>
<organism evidence="3 4">
    <name type="scientific">Pseudomonas fluvialis</name>
    <dbReference type="NCBI Taxonomy" id="1793966"/>
    <lineage>
        <taxon>Bacteria</taxon>
        <taxon>Pseudomonadati</taxon>
        <taxon>Pseudomonadota</taxon>
        <taxon>Gammaproteobacteria</taxon>
        <taxon>Pseudomonadales</taxon>
        <taxon>Pseudomonadaceae</taxon>
        <taxon>Pseudomonas</taxon>
    </lineage>
</organism>
<keyword evidence="2" id="KW-0732">Signal</keyword>
<accession>A0A7X0BRA4</accession>
<dbReference type="SUPFAM" id="SSF53850">
    <property type="entry name" value="Periplasmic binding protein-like II"/>
    <property type="match status" value="1"/>
</dbReference>
<dbReference type="AlphaFoldDB" id="A0A7X0BRA4"/>
<evidence type="ECO:0000313" key="4">
    <source>
        <dbReference type="Proteomes" id="UP000557193"/>
    </source>
</evidence>
<evidence type="ECO:0000256" key="2">
    <source>
        <dbReference type="SAM" id="SignalP"/>
    </source>
</evidence>
<comment type="caution">
    <text evidence="3">The sequence shown here is derived from an EMBL/GenBank/DDBJ whole genome shotgun (WGS) entry which is preliminary data.</text>
</comment>
<protein>
    <submittedName>
        <fullName evidence="3">Polar amino acid transport system substrate-binding protein</fullName>
    </submittedName>
</protein>
<reference evidence="3 4" key="1">
    <citation type="submission" date="2020-08" db="EMBL/GenBank/DDBJ databases">
        <title>Functional genomics of gut bacteria from endangered species of beetles.</title>
        <authorList>
            <person name="Carlos-Shanley C."/>
        </authorList>
    </citation>
    <scope>NUCLEOTIDE SEQUENCE [LARGE SCALE GENOMIC DNA]</scope>
    <source>
        <strain evidence="3 4">S00202</strain>
    </source>
</reference>
<dbReference type="EMBL" id="JACHLL010000002">
    <property type="protein sequence ID" value="MBB6341182.1"/>
    <property type="molecule type" value="Genomic_DNA"/>
</dbReference>
<comment type="similarity">
    <text evidence="1">Belongs to the bacterial solute-binding protein 3 family.</text>
</comment>
<dbReference type="Gene3D" id="3.40.190.10">
    <property type="entry name" value="Periplasmic binding protein-like II"/>
    <property type="match status" value="2"/>
</dbReference>
<dbReference type="PANTHER" id="PTHR35936">
    <property type="entry name" value="MEMBRANE-BOUND LYTIC MUREIN TRANSGLYCOSYLASE F"/>
    <property type="match status" value="1"/>
</dbReference>
<dbReference type="PANTHER" id="PTHR35936:SF6">
    <property type="entry name" value="AMINO ACID ABC TRANSPORTER SUBSTRATE-BINDING PAAT FAMILY PROTEIN"/>
    <property type="match status" value="1"/>
</dbReference>
<sequence>MRFLLLLLWLYGGLPAVAAEETRATHLTFCYEDKESFPWVMPEGRGLNLLLLKQVAAALDLQVRWVAVPWRRCLAGLEKGVYEGAFAASYMAERLAQGAYPLDNDGRVDESKRLHTQAYALYSRKDDAVGWNGSEFRQLQGSIGTLSGFSIVDFLRLHGAVVVESSRDPEALLYMLATRRVQAVALQVLRADHVLQSNAELAAVIDKASLPLETKAYYLMLSHQLQQRQPQLARQIWEEVQRQRDSTAYREQMNSLLQP</sequence>
<feature type="chain" id="PRO_5030719742" evidence="2">
    <location>
        <begin position="19"/>
        <end position="259"/>
    </location>
</feature>
<proteinExistence type="inferred from homology"/>
<dbReference type="Proteomes" id="UP000557193">
    <property type="component" value="Unassembled WGS sequence"/>
</dbReference>
<keyword evidence="4" id="KW-1185">Reference proteome</keyword>
<feature type="signal peptide" evidence="2">
    <location>
        <begin position="1"/>
        <end position="18"/>
    </location>
</feature>